<comment type="cofactor">
    <cofactor evidence="1">
        <name>[4Fe-4S] cluster</name>
        <dbReference type="ChEBI" id="CHEBI:49883"/>
    </cofactor>
</comment>
<dbReference type="InterPro" id="IPR014013">
    <property type="entry name" value="Helic_SF1/SF2_ATP-bd_DinG/Rad3"/>
</dbReference>
<protein>
    <recommendedName>
        <fullName evidence="5">DNA 5'-3' helicase</fullName>
        <ecNumber evidence="5">5.6.2.3</ecNumber>
    </recommendedName>
</protein>
<keyword evidence="3" id="KW-0378">Hydrolase</keyword>
<dbReference type="InterPro" id="IPR011545">
    <property type="entry name" value="DEAD/DEAH_box_helicase_dom"/>
</dbReference>
<dbReference type="AlphaFoldDB" id="A0AA38Y1T9"/>
<dbReference type="SUPFAM" id="SSF52540">
    <property type="entry name" value="P-loop containing nucleoside triphosphate hydrolases"/>
    <property type="match status" value="1"/>
</dbReference>
<dbReference type="EMBL" id="JAPDRN010000056">
    <property type="protein sequence ID" value="KAJ9631499.1"/>
    <property type="molecule type" value="Genomic_DNA"/>
</dbReference>
<evidence type="ECO:0000256" key="2">
    <source>
        <dbReference type="ARBA" id="ARBA00022741"/>
    </source>
</evidence>
<evidence type="ECO:0000259" key="8">
    <source>
        <dbReference type="PROSITE" id="PS51193"/>
    </source>
</evidence>
<dbReference type="SMART" id="SM00487">
    <property type="entry name" value="DEXDc"/>
    <property type="match status" value="1"/>
</dbReference>
<dbReference type="InterPro" id="IPR006555">
    <property type="entry name" value="ATP-dep_Helicase_C"/>
</dbReference>
<dbReference type="Gene3D" id="3.40.50.300">
    <property type="entry name" value="P-loop containing nucleotide triphosphate hydrolases"/>
    <property type="match status" value="2"/>
</dbReference>
<dbReference type="InterPro" id="IPR000905">
    <property type="entry name" value="Gcp-like_dom"/>
</dbReference>
<dbReference type="SUPFAM" id="SSF53067">
    <property type="entry name" value="Actin-like ATPase domain"/>
    <property type="match status" value="2"/>
</dbReference>
<dbReference type="CDD" id="cd24032">
    <property type="entry name" value="ASKHA_NBD_TsaB"/>
    <property type="match status" value="1"/>
</dbReference>
<dbReference type="GO" id="GO:0043139">
    <property type="term" value="F:5'-3' DNA helicase activity"/>
    <property type="evidence" value="ECO:0007669"/>
    <property type="project" value="UniProtKB-EC"/>
</dbReference>
<dbReference type="InterPro" id="IPR045028">
    <property type="entry name" value="DinG/Rad3-like"/>
</dbReference>
<evidence type="ECO:0000256" key="1">
    <source>
        <dbReference type="ARBA" id="ARBA00001966"/>
    </source>
</evidence>
<keyword evidence="4" id="KW-0067">ATP-binding</keyword>
<dbReference type="Pfam" id="PF00270">
    <property type="entry name" value="DEAD"/>
    <property type="match status" value="1"/>
</dbReference>
<evidence type="ECO:0000256" key="7">
    <source>
        <dbReference type="SAM" id="MobiDB-lite"/>
    </source>
</evidence>
<organism evidence="9">
    <name type="scientific">Knufia peltigerae</name>
    <dbReference type="NCBI Taxonomy" id="1002370"/>
    <lineage>
        <taxon>Eukaryota</taxon>
        <taxon>Fungi</taxon>
        <taxon>Dikarya</taxon>
        <taxon>Ascomycota</taxon>
        <taxon>Pezizomycotina</taxon>
        <taxon>Eurotiomycetes</taxon>
        <taxon>Chaetothyriomycetidae</taxon>
        <taxon>Chaetothyriales</taxon>
        <taxon>Trichomeriaceae</taxon>
        <taxon>Knufia</taxon>
    </lineage>
</organism>
<keyword evidence="2" id="KW-0547">Nucleotide-binding</keyword>
<dbReference type="Pfam" id="PF13307">
    <property type="entry name" value="Helicase_C_2"/>
    <property type="match status" value="1"/>
</dbReference>
<dbReference type="SMART" id="SM00491">
    <property type="entry name" value="HELICc2"/>
    <property type="match status" value="1"/>
</dbReference>
<accession>A0AA38Y1T9</accession>
<dbReference type="Pfam" id="PF00814">
    <property type="entry name" value="TsaD"/>
    <property type="match status" value="1"/>
</dbReference>
<gene>
    <name evidence="9" type="ORF">H2204_007945</name>
</gene>
<feature type="domain" description="Helicase ATP-binding" evidence="8">
    <location>
        <begin position="54"/>
        <end position="336"/>
    </location>
</feature>
<dbReference type="PANTHER" id="PTHR11472:SF34">
    <property type="entry name" value="REGULATOR OF TELOMERE ELONGATION HELICASE 1"/>
    <property type="match status" value="1"/>
</dbReference>
<dbReference type="GO" id="GO:0003676">
    <property type="term" value="F:nucleic acid binding"/>
    <property type="evidence" value="ECO:0007669"/>
    <property type="project" value="InterPro"/>
</dbReference>
<name>A0AA38Y1T9_9EURO</name>
<dbReference type="EC" id="5.6.2.3" evidence="5"/>
<reference evidence="9" key="1">
    <citation type="submission" date="2022-10" db="EMBL/GenBank/DDBJ databases">
        <title>Culturing micro-colonial fungi from biological soil crusts in the Mojave desert and describing Neophaeococcomyces mojavensis, and introducing the new genera and species Taxawa tesnikishii.</title>
        <authorList>
            <person name="Kurbessoian T."/>
            <person name="Stajich J.E."/>
        </authorList>
    </citation>
    <scope>NUCLEOTIDE SEQUENCE</scope>
    <source>
        <strain evidence="9">TK_35</strain>
    </source>
</reference>
<evidence type="ECO:0000256" key="5">
    <source>
        <dbReference type="ARBA" id="ARBA00044969"/>
    </source>
</evidence>
<dbReference type="InterPro" id="IPR014001">
    <property type="entry name" value="Helicase_ATP-bd"/>
</dbReference>
<sequence length="934" mass="100753">MATQSHEQTLLPMPLLLPVPRPETGAGQRPAGYPFHLMSDLVHASREALSEGGALASHLDAFVPRPAQLRLTEAIAASMQQRDLLLAEAGTGTGKTFAYLVPVLLSGMRTIISTGTRALQDQLYHRDLPRVRQALGVGLRSALLKGRSNYLCRYRLQQARGEPRFSSPEQAAQFQRILAWSGRSDSGDIAELDGLADDSPLLPMVTSTVDNCLGNECPFWDDCFVVRARQRAQAADLVVVNHHLLLADLALKQEGFGELLPGAQAFVIDEAHQLPELAAQFFGEGFGMRPWQELGRDCLVEARGVGGVQSALQEPVDHLQQALSALRAAMEGLPARGTQWRALAMPQVREGFDAVMSRLVVLEQALQPLREAAAGLDACHARAREAISRLGRWLGDEEPALDFDADPAEATATAGDVLWYELTPRGFRCQRTPMDVSAPLREHRERSHAAWIFTSATLTVGGGFEHIATRLGLDDPQTLVQPSPFNWPEQALCYLPEGLPDPAARGFGTALIQVLRPVLQASQGRAFLLFASHRALREAAEALRDGPWPLFVQGEAPRATLLQRFRESGNGVLLGSASFREGVDVVGEALSVVVIDKLPFATPDDPVYEARLEAIRTQGGNPFRDEQLPQAVIALKQGVGRLIRSETDRGVLVLCDPRLLNRGYGKVFLQSLPPFRRTRALADVQAFFAPQWAPVADAAAPTTPVAGPEPAPALHVDGQVLERFEIAPRRHAELSLPWAEELLAEAGISRRQLDGIALSRGPGAFTGVRLAIALAQGIALALDRPLLPVSTLQVLALRAPTEEKQILSAIDARMGELYVARFERVDGLPVARDAERVCVPTAVSLPEDASVYGVGTGFAAAEGALVAQLGAGLRRFDATALPHAADVLALAVPAFARGEGIVAEKVEPAYLRDNVALTLVEQQAARDAKAKANG</sequence>
<comment type="catalytic activity">
    <reaction evidence="6">
        <text>ATP + H2O = ADP + phosphate + H(+)</text>
        <dbReference type="Rhea" id="RHEA:13065"/>
        <dbReference type="ChEBI" id="CHEBI:15377"/>
        <dbReference type="ChEBI" id="CHEBI:15378"/>
        <dbReference type="ChEBI" id="CHEBI:30616"/>
        <dbReference type="ChEBI" id="CHEBI:43474"/>
        <dbReference type="ChEBI" id="CHEBI:456216"/>
        <dbReference type="EC" id="5.6.2.3"/>
    </reaction>
</comment>
<proteinExistence type="predicted"/>
<feature type="region of interest" description="Disordered" evidence="7">
    <location>
        <begin position="1"/>
        <end position="28"/>
    </location>
</feature>
<dbReference type="NCBIfam" id="TIGR03725">
    <property type="entry name" value="T6A_YeaZ"/>
    <property type="match status" value="1"/>
</dbReference>
<dbReference type="GO" id="GO:0005524">
    <property type="term" value="F:ATP binding"/>
    <property type="evidence" value="ECO:0007669"/>
    <property type="project" value="UniProtKB-KW"/>
</dbReference>
<evidence type="ECO:0000256" key="6">
    <source>
        <dbReference type="ARBA" id="ARBA00048954"/>
    </source>
</evidence>
<dbReference type="InterPro" id="IPR043129">
    <property type="entry name" value="ATPase_NBD"/>
</dbReference>
<dbReference type="FunFam" id="3.40.50.300:FF:000466">
    <property type="entry name" value="ATP-dependent DNA helicase"/>
    <property type="match status" value="1"/>
</dbReference>
<comment type="caution">
    <text evidence="9">The sequence shown here is derived from an EMBL/GenBank/DDBJ whole genome shotgun (WGS) entry which is preliminary data.</text>
</comment>
<evidence type="ECO:0000256" key="3">
    <source>
        <dbReference type="ARBA" id="ARBA00022801"/>
    </source>
</evidence>
<dbReference type="InterPro" id="IPR022496">
    <property type="entry name" value="T6A_TsaB"/>
</dbReference>
<dbReference type="Gene3D" id="3.30.420.40">
    <property type="match status" value="2"/>
</dbReference>
<evidence type="ECO:0000313" key="9">
    <source>
        <dbReference type="EMBL" id="KAJ9631499.1"/>
    </source>
</evidence>
<dbReference type="PANTHER" id="PTHR11472">
    <property type="entry name" value="DNA REPAIR DEAD HELICASE RAD3/XP-D SUBFAMILY MEMBER"/>
    <property type="match status" value="1"/>
</dbReference>
<dbReference type="GO" id="GO:0006281">
    <property type="term" value="P:DNA repair"/>
    <property type="evidence" value="ECO:0007669"/>
    <property type="project" value="TreeGrafter"/>
</dbReference>
<dbReference type="GO" id="GO:0002949">
    <property type="term" value="P:tRNA threonylcarbamoyladenosine modification"/>
    <property type="evidence" value="ECO:0007669"/>
    <property type="project" value="InterPro"/>
</dbReference>
<dbReference type="PROSITE" id="PS51193">
    <property type="entry name" value="HELICASE_ATP_BIND_2"/>
    <property type="match status" value="1"/>
</dbReference>
<dbReference type="InterPro" id="IPR027417">
    <property type="entry name" value="P-loop_NTPase"/>
</dbReference>
<evidence type="ECO:0000256" key="4">
    <source>
        <dbReference type="ARBA" id="ARBA00022840"/>
    </source>
</evidence>
<dbReference type="GO" id="GO:0016818">
    <property type="term" value="F:hydrolase activity, acting on acid anhydrides, in phosphorus-containing anhydrides"/>
    <property type="evidence" value="ECO:0007669"/>
    <property type="project" value="InterPro"/>
</dbReference>